<dbReference type="GeneID" id="119634584"/>
<feature type="compositionally biased region" description="Low complexity" evidence="2">
    <location>
        <begin position="425"/>
        <end position="438"/>
    </location>
</feature>
<feature type="region of interest" description="Disordered" evidence="2">
    <location>
        <begin position="1189"/>
        <end position="1234"/>
    </location>
</feature>
<feature type="compositionally biased region" description="Low complexity" evidence="2">
    <location>
        <begin position="1300"/>
        <end position="1325"/>
    </location>
</feature>
<feature type="compositionally biased region" description="Basic and acidic residues" evidence="2">
    <location>
        <begin position="1166"/>
        <end position="1175"/>
    </location>
</feature>
<feature type="coiled-coil region" evidence="1">
    <location>
        <begin position="831"/>
        <end position="868"/>
    </location>
</feature>
<feature type="compositionally biased region" description="Low complexity" evidence="2">
    <location>
        <begin position="1107"/>
        <end position="1124"/>
    </location>
</feature>
<feature type="region of interest" description="Disordered" evidence="2">
    <location>
        <begin position="1246"/>
        <end position="1343"/>
    </location>
</feature>
<feature type="region of interest" description="Disordered" evidence="2">
    <location>
        <begin position="871"/>
        <end position="929"/>
    </location>
</feature>
<name>A0A8U0WGY2_9MUSC</name>
<evidence type="ECO:0000256" key="1">
    <source>
        <dbReference type="SAM" id="Coils"/>
    </source>
</evidence>
<feature type="compositionally biased region" description="Low complexity" evidence="2">
    <location>
        <begin position="485"/>
        <end position="499"/>
    </location>
</feature>
<feature type="compositionally biased region" description="Polar residues" evidence="2">
    <location>
        <begin position="1081"/>
        <end position="1092"/>
    </location>
</feature>
<feature type="compositionally biased region" description="Low complexity" evidence="2">
    <location>
        <begin position="1219"/>
        <end position="1233"/>
    </location>
</feature>
<feature type="compositionally biased region" description="Low complexity" evidence="2">
    <location>
        <begin position="993"/>
        <end position="1011"/>
    </location>
</feature>
<sequence length="1614" mass="176815">MATTLDFEDEGGDDTSSVTICSTSSIHPQTMHYNNRKLEANASSCNNCCAAIIDHHHRHNPHDINNEAAIEKTTAESQHKDRSMDDDCNENMGCGSTIDNVGLVNQIETAATIVAMKTASQRHQPPHLQQHVVFTQPEAQIASNALSVNKNLLLCRRFKDSGDTLRNFNSLPLFVYATSPSTHAISADGVGVAKVAVKAAEEAAKVDGNDLAQHGNNINFTYLANNFDGNILRNPMDCIPLAVGGGSHHPHLMASSNTVNVTVASAALAAGSGYSHHPNLNANPLHQHHHHHLLSHNTAYANSYAIHHGVGNGNHHHIHSEQTKSLQELQHEVGALLEFRDLVIETFPDLKQKMASMSSAASTTSNTGGLTNGGQSVGSVISAAGSTATLTSGGTLVSRREWEPGIRIKRKISQKETSQPAATELSSSSLTRSRSNSHSGKKEPKSSSGGGSSANGGGSGENNNGSVIQDSGFSTETSSSKEGHSASSTNGASTGAIASNRLSCPESDDELLNLLDVIHRKSNRLRDEVEHLQNYERQQLRQQSTCSSEDQLDMNEGAAGISKSSSSSANTALTPKTFREHVERLSKEDIKQLRRERDRLLDKLAEMEAETLTGRIKAAKMNDQVEELINVKKELEEQLKLAMAQKLELSSRIQQLQQQQQSKTPLRLNHQDRSSQIIGLCASANTVVSTVSTIPTQPQTDFVRARQQNTFQPLVVDNQQQQQQMLPFPSSTENSHQNLIPFHQSSDTTTKRNQQQPQQFSVDQLGRLDGIISTTGSRANKCRVTDSKRFAAILLETSVIELQRQLLTLTVQNQVLTQKLEQASKSKSHLVKRLDKTKDDVEDLRFQLEEKNIELEGTKAQLRVLESRLHSTTPNSGAGTNSYLHSHQDYETNRSSASTTLMMSRRDGSEIRSQTPLTSSCGQMPQPAATQISTPSMKAMVPLPMDELQHNSSSTESAHDHELQLDANNKSIQRDSGGSGILSISVGGISPFEKQQQQHQQQEQKQQHQQQITALRNQVQALKKFSGATTKPSKIPLPGSKAAAYFAGKPPTGRPSTAGRSPPSVNSSTSSNRSPLSRSTGNLLYSKSPNSLKRTDSAQSIRKDNNHNSSSLSTNTSRSSTSSSIPLATTPYGSTPKSTISYNTNNNNNNNSPSSRVLQNSPLPKPKRESLSTRVKHMDSLSRAYNHLQQNHSNNNDGNTGTTVVAISTTPSGSDKAASSCVSSTPKTKTVTSQLTSSLRKDLQLSSSSFSHGSQAFPRRATGGITFNNTNPTTTRRFSSASVVGARMAAARQAETDLQNSSNVNGSSSANTAAGAQASSSSSGHGASGGGGNGTASDSDSGKNFSFDRNYGYLERDENPFEKSGLNKYFEKDILNLTTVENKDYQSEFKSNKITLSQYFEKELVDNSGSLKVTDERYIKKYNPDESLSLNEDIECDKGSDELDFYTSYASYMNSSDPGSDTVLVTFDYGFSDSLDDDNHIKMNCTPFRNNCSTLEKEEKSTEMIKDHRRMYRIREENFIINDEKSTYYENDLFKVNHMRYNYEEVNNSILSSLEEYNVDTSGDYGSWQQSEDDSTSNRSFYKYNYEDLIRREICEKTEDGNEHFYYNSLDYLN</sequence>
<keyword evidence="3" id="KW-1185">Reference proteome</keyword>
<feature type="region of interest" description="Disordered" evidence="2">
    <location>
        <begin position="407"/>
        <end position="501"/>
    </location>
</feature>
<feature type="region of interest" description="Disordered" evidence="2">
    <location>
        <begin position="722"/>
        <end position="760"/>
    </location>
</feature>
<protein>
    <submittedName>
        <fullName evidence="4">Uncharacterized protein LOC119634584 isoform X1</fullName>
    </submittedName>
</protein>
<feature type="compositionally biased region" description="Polar residues" evidence="2">
    <location>
        <begin position="467"/>
        <end position="478"/>
    </location>
</feature>
<feature type="compositionally biased region" description="Polar residues" evidence="2">
    <location>
        <begin position="893"/>
        <end position="902"/>
    </location>
</feature>
<feature type="region of interest" description="Disordered" evidence="2">
    <location>
        <begin position="993"/>
        <end position="1012"/>
    </location>
</feature>
<feature type="compositionally biased region" description="Polar residues" evidence="2">
    <location>
        <begin position="911"/>
        <end position="929"/>
    </location>
</feature>
<feature type="compositionally biased region" description="Low complexity" evidence="2">
    <location>
        <begin position="1060"/>
        <end position="1080"/>
    </location>
</feature>
<feature type="compositionally biased region" description="Basic and acidic residues" evidence="2">
    <location>
        <begin position="1093"/>
        <end position="1106"/>
    </location>
</feature>
<dbReference type="KEGG" id="gfs:119634584"/>
<feature type="compositionally biased region" description="Polar residues" evidence="2">
    <location>
        <begin position="1125"/>
        <end position="1142"/>
    </location>
</feature>
<keyword evidence="1" id="KW-0175">Coiled coil</keyword>
<dbReference type="RefSeq" id="XP_037884754.1">
    <property type="nucleotide sequence ID" value="XM_038028826.1"/>
</dbReference>
<feature type="compositionally biased region" description="Low complexity" evidence="2">
    <location>
        <begin position="1194"/>
        <end position="1203"/>
    </location>
</feature>
<feature type="compositionally biased region" description="Polar residues" evidence="2">
    <location>
        <begin position="1152"/>
        <end position="1162"/>
    </location>
</feature>
<accession>A0A8U0WGY2</accession>
<organism evidence="3 4">
    <name type="scientific">Glossina fuscipes</name>
    <dbReference type="NCBI Taxonomy" id="7396"/>
    <lineage>
        <taxon>Eukaryota</taxon>
        <taxon>Metazoa</taxon>
        <taxon>Ecdysozoa</taxon>
        <taxon>Arthropoda</taxon>
        <taxon>Hexapoda</taxon>
        <taxon>Insecta</taxon>
        <taxon>Pterygota</taxon>
        <taxon>Neoptera</taxon>
        <taxon>Endopterygota</taxon>
        <taxon>Diptera</taxon>
        <taxon>Brachycera</taxon>
        <taxon>Muscomorpha</taxon>
        <taxon>Hippoboscoidea</taxon>
        <taxon>Glossinidae</taxon>
        <taxon>Glossina</taxon>
    </lineage>
</organism>
<feature type="compositionally biased region" description="Gly residues" evidence="2">
    <location>
        <begin position="448"/>
        <end position="460"/>
    </location>
</feature>
<dbReference type="Proteomes" id="UP000092443">
    <property type="component" value="Unplaced"/>
</dbReference>
<evidence type="ECO:0000313" key="3">
    <source>
        <dbReference type="Proteomes" id="UP000092443"/>
    </source>
</evidence>
<reference evidence="4" key="1">
    <citation type="submission" date="2025-08" db="UniProtKB">
        <authorList>
            <consortium name="RefSeq"/>
        </authorList>
    </citation>
    <scope>IDENTIFICATION</scope>
    <source>
        <tissue evidence="4">Whole body pupa</tissue>
    </source>
</reference>
<feature type="compositionally biased region" description="Polar residues" evidence="2">
    <location>
        <begin position="729"/>
        <end position="760"/>
    </location>
</feature>
<feature type="compositionally biased region" description="Polar residues" evidence="2">
    <location>
        <begin position="871"/>
        <end position="885"/>
    </location>
</feature>
<feature type="coiled-coil region" evidence="1">
    <location>
        <begin position="583"/>
        <end position="659"/>
    </location>
</feature>
<feature type="compositionally biased region" description="Low complexity" evidence="2">
    <location>
        <begin position="1266"/>
        <end position="1278"/>
    </location>
</feature>
<proteinExistence type="predicted"/>
<evidence type="ECO:0000256" key="2">
    <source>
        <dbReference type="SAM" id="MobiDB-lite"/>
    </source>
</evidence>
<feature type="region of interest" description="Disordered" evidence="2">
    <location>
        <begin position="1027"/>
        <end position="1175"/>
    </location>
</feature>
<gene>
    <name evidence="4" type="primary">LOC119634584</name>
</gene>
<evidence type="ECO:0000313" key="4">
    <source>
        <dbReference type="RefSeq" id="XP_037884754.1"/>
    </source>
</evidence>